<comment type="caution">
    <text evidence="6">The sequence shown here is derived from an EMBL/GenBank/DDBJ whole genome shotgun (WGS) entry which is preliminary data.</text>
</comment>
<dbReference type="SFLD" id="SFLDS00019">
    <property type="entry name" value="Glutathione_Transferase_(cytos"/>
    <property type="match status" value="1"/>
</dbReference>
<evidence type="ECO:0000259" key="4">
    <source>
        <dbReference type="PROSITE" id="PS50404"/>
    </source>
</evidence>
<dbReference type="PROSITE" id="PS50404">
    <property type="entry name" value="GST_NTER"/>
    <property type="match status" value="1"/>
</dbReference>
<dbReference type="EMBL" id="JARVKF010000394">
    <property type="protein sequence ID" value="KAK9418010.1"/>
    <property type="molecule type" value="Genomic_DNA"/>
</dbReference>
<evidence type="ECO:0000259" key="5">
    <source>
        <dbReference type="PROSITE" id="PS50405"/>
    </source>
</evidence>
<keyword evidence="3" id="KW-0472">Membrane</keyword>
<sequence>MDADEEQPTPGHTQPASCPEIKFGTIYTHKNNPRTIPILAIAKSQGLNIDVVYADRCDGDNHEKLLQLNPLGQVPVFVGADGYVLVECIPIALYITSQSDTTSLLGSTRRDYFDILRWMSFANGDMMPAIGGVILPLIGRHIEMRRNGDDCLRIFHRQCKILDDHLKERKYLVGSCLTVADLFVVSLLVFPVSIMHKVLFAKFERLSGWFNEVYQMRMLKDLWGELRLLDIPFPQLEVTE</sequence>
<dbReference type="Pfam" id="PF02798">
    <property type="entry name" value="GST_N"/>
    <property type="match status" value="1"/>
</dbReference>
<comment type="similarity">
    <text evidence="1 2">Belongs to the GST superfamily.</text>
</comment>
<protein>
    <submittedName>
        <fullName evidence="6">Glutathione S-transferase</fullName>
    </submittedName>
</protein>
<organism evidence="6 7">
    <name type="scientific">Seiridium unicorne</name>
    <dbReference type="NCBI Taxonomy" id="138068"/>
    <lineage>
        <taxon>Eukaryota</taxon>
        <taxon>Fungi</taxon>
        <taxon>Dikarya</taxon>
        <taxon>Ascomycota</taxon>
        <taxon>Pezizomycotina</taxon>
        <taxon>Sordariomycetes</taxon>
        <taxon>Xylariomycetidae</taxon>
        <taxon>Amphisphaeriales</taxon>
        <taxon>Sporocadaceae</taxon>
        <taxon>Seiridium</taxon>
    </lineage>
</organism>
<accession>A0ABR2UTL6</accession>
<dbReference type="PANTHER" id="PTHR43986:SF1">
    <property type="entry name" value="ELONGATION FACTOR 1-GAMMA"/>
    <property type="match status" value="1"/>
</dbReference>
<evidence type="ECO:0000313" key="6">
    <source>
        <dbReference type="EMBL" id="KAK9418010.1"/>
    </source>
</evidence>
<keyword evidence="3" id="KW-1133">Transmembrane helix</keyword>
<keyword evidence="3" id="KW-0812">Transmembrane</keyword>
<evidence type="ECO:0000256" key="3">
    <source>
        <dbReference type="SAM" id="Phobius"/>
    </source>
</evidence>
<dbReference type="PROSITE" id="PS50405">
    <property type="entry name" value="GST_CTER"/>
    <property type="match status" value="1"/>
</dbReference>
<dbReference type="SUPFAM" id="SSF52833">
    <property type="entry name" value="Thioredoxin-like"/>
    <property type="match status" value="1"/>
</dbReference>
<dbReference type="InterPro" id="IPR004045">
    <property type="entry name" value="Glutathione_S-Trfase_N"/>
</dbReference>
<dbReference type="Proteomes" id="UP001408356">
    <property type="component" value="Unassembled WGS sequence"/>
</dbReference>
<dbReference type="CDD" id="cd03044">
    <property type="entry name" value="GST_N_EF1Bgamma"/>
    <property type="match status" value="1"/>
</dbReference>
<dbReference type="InterPro" id="IPR036249">
    <property type="entry name" value="Thioredoxin-like_sf"/>
</dbReference>
<dbReference type="InterPro" id="IPR036282">
    <property type="entry name" value="Glutathione-S-Trfase_C_sf"/>
</dbReference>
<keyword evidence="7" id="KW-1185">Reference proteome</keyword>
<dbReference type="Pfam" id="PF00043">
    <property type="entry name" value="GST_C"/>
    <property type="match status" value="1"/>
</dbReference>
<evidence type="ECO:0000256" key="1">
    <source>
        <dbReference type="ARBA" id="ARBA00007409"/>
    </source>
</evidence>
<feature type="transmembrane region" description="Helical" evidence="3">
    <location>
        <begin position="74"/>
        <end position="95"/>
    </location>
</feature>
<evidence type="ECO:0000313" key="7">
    <source>
        <dbReference type="Proteomes" id="UP001408356"/>
    </source>
</evidence>
<dbReference type="SFLD" id="SFLDG00358">
    <property type="entry name" value="Main_(cytGST)"/>
    <property type="match status" value="1"/>
</dbReference>
<evidence type="ECO:0000256" key="2">
    <source>
        <dbReference type="RuleBase" id="RU003494"/>
    </source>
</evidence>
<dbReference type="InterPro" id="IPR004046">
    <property type="entry name" value="GST_C"/>
</dbReference>
<dbReference type="InterPro" id="IPR040079">
    <property type="entry name" value="Glutathione_S-Trfase"/>
</dbReference>
<dbReference type="InterPro" id="IPR050802">
    <property type="entry name" value="EF-GSTs"/>
</dbReference>
<name>A0ABR2UTL6_9PEZI</name>
<proteinExistence type="inferred from homology"/>
<reference evidence="6 7" key="1">
    <citation type="journal article" date="2024" name="J. Plant Pathol.">
        <title>Sequence and assembly of the genome of Seiridium unicorne, isolate CBS 538.82, causal agent of cypress canker disease.</title>
        <authorList>
            <person name="Scali E."/>
            <person name="Rocca G.D."/>
            <person name="Danti R."/>
            <person name="Garbelotto M."/>
            <person name="Barberini S."/>
            <person name="Baroncelli R."/>
            <person name="Emiliani G."/>
        </authorList>
    </citation>
    <scope>NUCLEOTIDE SEQUENCE [LARGE SCALE GENOMIC DNA]</scope>
    <source>
        <strain evidence="6 7">BM-138-508</strain>
    </source>
</reference>
<feature type="transmembrane region" description="Helical" evidence="3">
    <location>
        <begin position="115"/>
        <end position="138"/>
    </location>
</feature>
<feature type="domain" description="GST N-terminal" evidence="4">
    <location>
        <begin position="22"/>
        <end position="103"/>
    </location>
</feature>
<dbReference type="SUPFAM" id="SSF47616">
    <property type="entry name" value="GST C-terminal domain-like"/>
    <property type="match status" value="1"/>
</dbReference>
<dbReference type="Gene3D" id="1.20.1050.10">
    <property type="match status" value="1"/>
</dbReference>
<dbReference type="PANTHER" id="PTHR43986">
    <property type="entry name" value="ELONGATION FACTOR 1-GAMMA"/>
    <property type="match status" value="1"/>
</dbReference>
<gene>
    <name evidence="6" type="ORF">SUNI508_08439</name>
</gene>
<feature type="transmembrane region" description="Helical" evidence="3">
    <location>
        <begin position="171"/>
        <end position="194"/>
    </location>
</feature>
<dbReference type="Gene3D" id="3.40.30.10">
    <property type="entry name" value="Glutaredoxin"/>
    <property type="match status" value="1"/>
</dbReference>
<dbReference type="InterPro" id="IPR010987">
    <property type="entry name" value="Glutathione-S-Trfase_C-like"/>
</dbReference>
<feature type="domain" description="GST C-terminal" evidence="5">
    <location>
        <begin position="108"/>
        <end position="233"/>
    </location>
</feature>